<dbReference type="Pfam" id="PF23019">
    <property type="entry name" value="DUF7033"/>
    <property type="match status" value="1"/>
</dbReference>
<name>A0ABD7CH43_CLOBO</name>
<evidence type="ECO:0000313" key="2">
    <source>
        <dbReference type="EMBL" id="QRI52614.1"/>
    </source>
</evidence>
<dbReference type="EMBL" id="CP069280">
    <property type="protein sequence ID" value="QRI52614.1"/>
    <property type="molecule type" value="Genomic_DNA"/>
</dbReference>
<evidence type="ECO:0000259" key="1">
    <source>
        <dbReference type="Pfam" id="PF23019"/>
    </source>
</evidence>
<dbReference type="CDD" id="cd10931">
    <property type="entry name" value="CE4_u7"/>
    <property type="match status" value="1"/>
</dbReference>
<dbReference type="Proteomes" id="UP000663464">
    <property type="component" value="Chromosome"/>
</dbReference>
<dbReference type="Gene3D" id="3.20.20.370">
    <property type="entry name" value="Glycoside hydrolase/deacetylase"/>
    <property type="match status" value="1"/>
</dbReference>
<dbReference type="AlphaFoldDB" id="A0ABD7CH43"/>
<dbReference type="RefSeq" id="WP_041345827.1">
    <property type="nucleotide sequence ID" value="NZ_CP069280.1"/>
</dbReference>
<reference evidence="2 3" key="1">
    <citation type="journal article" date="2014" name="J. Infect. Dis.">
        <title>Molecular characterization of a novel botulinum neurotoxin type H gene.</title>
        <authorList>
            <person name="Dover N."/>
            <person name="Barash J.R."/>
            <person name="Hill K.K."/>
            <person name="Xie G."/>
            <person name="Arnon S.S."/>
        </authorList>
    </citation>
    <scope>NUCLEOTIDE SEQUENCE [LARGE SCALE GENOMIC DNA]</scope>
    <source>
        <strain evidence="2 3">IBCA10-7060</strain>
    </source>
</reference>
<gene>
    <name evidence="2" type="ORF">JQS73_14410</name>
</gene>
<feature type="domain" description="DUF7033" evidence="1">
    <location>
        <begin position="114"/>
        <end position="208"/>
    </location>
</feature>
<proteinExistence type="predicted"/>
<sequence>MIYIYYNNNDFCKQVEYIFSVIFNILGINIKYIKELQQVKEENVLNINYSNEVLQRKNVINIKPSYLFSDKYLTMESMPKTPLKKYKEFPVIYSYKEDNKGCYVKRDKNCLITNMDIIQSSFFMITRYEEVLLWDRVDKDLYGRFPAKESLAYKEGFLDIPIVNEYIEWLWQWIDSFNLGYKRKNIWGKYDFAACLTHDVDMPFKYEYPLKKDICNLKIQKSILAYRHIFEHTLKNVEYKKDPFYTFDYIRSIEKRYNFSSSFYFMAGGDSKYDNLYKISDYRIIKLINALEDNSCEIGYHYSFNSYNSISKRSKEKELLDKYVRNKDYGGRNHYLRFKVPESWSISEKVGLKYDTTLGYADIVGFRCGICHPYKVFDILENKKLCLWEIPLILMEGSLKGEEYMNLNPAEGAEVAKKFIGTVKRYKGVFTLLWHNSSFDREGWAGWKKSYECIIKYIFLNNSQGLSGKEILAIFNSNH</sequence>
<dbReference type="InterPro" id="IPR054297">
    <property type="entry name" value="DUF7033"/>
</dbReference>
<organism evidence="2 3">
    <name type="scientific">Clostridium botulinum</name>
    <dbReference type="NCBI Taxonomy" id="1491"/>
    <lineage>
        <taxon>Bacteria</taxon>
        <taxon>Bacillati</taxon>
        <taxon>Bacillota</taxon>
        <taxon>Clostridia</taxon>
        <taxon>Eubacteriales</taxon>
        <taxon>Clostridiaceae</taxon>
        <taxon>Clostridium</taxon>
    </lineage>
</organism>
<accession>A0ABD7CH43</accession>
<evidence type="ECO:0000313" key="3">
    <source>
        <dbReference type="Proteomes" id="UP000663464"/>
    </source>
</evidence>
<protein>
    <submittedName>
        <fullName evidence="2">Polysaccharide deacetylase family protein</fullName>
    </submittedName>
</protein>